<protein>
    <submittedName>
        <fullName evidence="2">Uncharacterized protein</fullName>
    </submittedName>
</protein>
<feature type="region of interest" description="Disordered" evidence="1">
    <location>
        <begin position="36"/>
        <end position="65"/>
    </location>
</feature>
<reference evidence="2" key="1">
    <citation type="submission" date="2022-06" db="EMBL/GenBank/DDBJ databases">
        <authorList>
            <person name="Dietemann V."/>
            <person name="Ory F."/>
            <person name="Dainat B."/>
            <person name="Oberhansli S."/>
        </authorList>
    </citation>
    <scope>NUCLEOTIDE SEQUENCE</scope>
    <source>
        <strain evidence="2">Ena-SAMPLE-TAB-26-04-2022-14:26:32:270-5432</strain>
    </source>
</reference>
<dbReference type="SUPFAM" id="SSF49265">
    <property type="entry name" value="Fibronectin type III"/>
    <property type="match status" value="1"/>
</dbReference>
<dbReference type="RefSeq" id="WP_261945435.1">
    <property type="nucleotide sequence ID" value="NZ_AP031290.1"/>
</dbReference>
<dbReference type="EMBL" id="CALYLO010000011">
    <property type="protein sequence ID" value="CAH8248500.1"/>
    <property type="molecule type" value="Genomic_DNA"/>
</dbReference>
<evidence type="ECO:0000313" key="3">
    <source>
        <dbReference type="Proteomes" id="UP001154322"/>
    </source>
</evidence>
<gene>
    <name evidence="2" type="ORF">WJ0W_007168</name>
</gene>
<name>A0ABN8UFA4_9BACL</name>
<evidence type="ECO:0000256" key="1">
    <source>
        <dbReference type="SAM" id="MobiDB-lite"/>
    </source>
</evidence>
<organism evidence="2 3">
    <name type="scientific">Paenibacillus melissococcoides</name>
    <dbReference type="NCBI Taxonomy" id="2912268"/>
    <lineage>
        <taxon>Bacteria</taxon>
        <taxon>Bacillati</taxon>
        <taxon>Bacillota</taxon>
        <taxon>Bacilli</taxon>
        <taxon>Bacillales</taxon>
        <taxon>Paenibacillaceae</taxon>
        <taxon>Paenibacillus</taxon>
    </lineage>
</organism>
<proteinExistence type="predicted"/>
<sequence>MTAYTHTGLEKDTEYPYLLEWVDKYGRKGSMVKTFRTTLEKPPPPPEPPAFPGEARVSNGDFDVG</sequence>
<feature type="compositionally biased region" description="Pro residues" evidence="1">
    <location>
        <begin position="41"/>
        <end position="51"/>
    </location>
</feature>
<keyword evidence="3" id="KW-1185">Reference proteome</keyword>
<dbReference type="InterPro" id="IPR036116">
    <property type="entry name" value="FN3_sf"/>
</dbReference>
<evidence type="ECO:0000313" key="2">
    <source>
        <dbReference type="EMBL" id="CAH8248500.1"/>
    </source>
</evidence>
<comment type="caution">
    <text evidence="2">The sequence shown here is derived from an EMBL/GenBank/DDBJ whole genome shotgun (WGS) entry which is preliminary data.</text>
</comment>
<accession>A0ABN8UFA4</accession>
<dbReference type="Proteomes" id="UP001154322">
    <property type="component" value="Unassembled WGS sequence"/>
</dbReference>